<evidence type="ECO:0008006" key="4">
    <source>
        <dbReference type="Google" id="ProtNLM"/>
    </source>
</evidence>
<feature type="transmembrane region" description="Helical" evidence="1">
    <location>
        <begin position="119"/>
        <end position="138"/>
    </location>
</feature>
<keyword evidence="1" id="KW-0472">Membrane</keyword>
<proteinExistence type="predicted"/>
<comment type="caution">
    <text evidence="2">The sequence shown here is derived from an EMBL/GenBank/DDBJ whole genome shotgun (WGS) entry which is preliminary data.</text>
</comment>
<feature type="transmembrane region" description="Helical" evidence="1">
    <location>
        <begin position="53"/>
        <end position="75"/>
    </location>
</feature>
<feature type="transmembrane region" description="Helical" evidence="1">
    <location>
        <begin position="96"/>
        <end position="113"/>
    </location>
</feature>
<feature type="transmembrane region" description="Helical" evidence="1">
    <location>
        <begin position="159"/>
        <end position="179"/>
    </location>
</feature>
<evidence type="ECO:0000313" key="2">
    <source>
        <dbReference type="EMBL" id="RKF15696.1"/>
    </source>
</evidence>
<protein>
    <recommendedName>
        <fullName evidence="4">Glycerophosphoryl diester phosphodiesterase membrane domain-containing protein</fullName>
    </recommendedName>
</protein>
<dbReference type="EMBL" id="RAQO01000008">
    <property type="protein sequence ID" value="RKF15696.1"/>
    <property type="molecule type" value="Genomic_DNA"/>
</dbReference>
<organism evidence="2 3">
    <name type="scientific">Alginatibacterium sediminis</name>
    <dbReference type="NCBI Taxonomy" id="2164068"/>
    <lineage>
        <taxon>Bacteria</taxon>
        <taxon>Pseudomonadati</taxon>
        <taxon>Pseudomonadota</taxon>
        <taxon>Gammaproteobacteria</taxon>
        <taxon>Alteromonadales</taxon>
        <taxon>Alteromonadaceae</taxon>
        <taxon>Alginatibacterium</taxon>
    </lineage>
</organism>
<evidence type="ECO:0000313" key="3">
    <source>
        <dbReference type="Proteomes" id="UP000286482"/>
    </source>
</evidence>
<feature type="transmembrane region" description="Helical" evidence="1">
    <location>
        <begin position="12"/>
        <end position="33"/>
    </location>
</feature>
<keyword evidence="1" id="KW-1133">Transmembrane helix</keyword>
<dbReference type="OrthoDB" id="6366276at2"/>
<reference evidence="2 3" key="1">
    <citation type="submission" date="2018-09" db="EMBL/GenBank/DDBJ databases">
        <authorList>
            <person name="Wang Z."/>
        </authorList>
    </citation>
    <scope>NUCLEOTIDE SEQUENCE [LARGE SCALE GENOMIC DNA]</scope>
    <source>
        <strain evidence="2 3">ALS 81</strain>
    </source>
</reference>
<keyword evidence="3" id="KW-1185">Reference proteome</keyword>
<sequence>MNKSWELIGDTFSFFLRHFVAITLIVLPFTLVFESANMLLDSQAFKESVGEMAWLTFAVRLGLTPIYQGALLLYLRSQLNGENWPIAECFKKSLTIWRPLFLVTVMCFAAVVMGLSLFIIPGIIVASRILIADVFCVVERRTPVEAMKASWQATHPLRWPILSGILILAGVSLLPVWMVQQALINESASQMTFLLSQIVGGLLDSLFVVFSFRVYNETLKQTPEPV</sequence>
<evidence type="ECO:0000256" key="1">
    <source>
        <dbReference type="SAM" id="Phobius"/>
    </source>
</evidence>
<name>A0A420E887_9ALTE</name>
<accession>A0A420E887</accession>
<dbReference type="Proteomes" id="UP000286482">
    <property type="component" value="Unassembled WGS sequence"/>
</dbReference>
<feature type="transmembrane region" description="Helical" evidence="1">
    <location>
        <begin position="191"/>
        <end position="212"/>
    </location>
</feature>
<dbReference type="AlphaFoldDB" id="A0A420E887"/>
<keyword evidence="1" id="KW-0812">Transmembrane</keyword>
<gene>
    <name evidence="2" type="ORF">DBZ36_15045</name>
</gene>
<dbReference type="RefSeq" id="WP_120355782.1">
    <property type="nucleotide sequence ID" value="NZ_RAQO01000008.1"/>
</dbReference>